<sequence length="113" mass="12588">MAYTKTVQLDGDTKTYALSTAIKKYSLLDLGFIKGRSGAFSFERSLDPNSPYQAAFKLKVAVNADLTGFKMSTVTGNGMQRANLFKNAAHPDEVEQLRFILQSFIDRDILTEQ</sequence>
<keyword evidence="2" id="KW-1185">Reference proteome</keyword>
<dbReference type="Pfam" id="PF08866">
    <property type="entry name" value="DUF1831"/>
    <property type="match status" value="1"/>
</dbReference>
<proteinExistence type="predicted"/>
<dbReference type="RefSeq" id="WP_137645384.1">
    <property type="nucleotide sequence ID" value="NZ_BAABRM010000017.1"/>
</dbReference>
<gene>
    <name evidence="1" type="ORF">ACFFGS_03280</name>
</gene>
<dbReference type="Gene3D" id="3.30.1820.10">
    <property type="entry name" value="Lp2179-like"/>
    <property type="match status" value="1"/>
</dbReference>
<evidence type="ECO:0000313" key="1">
    <source>
        <dbReference type="EMBL" id="MFC0423153.1"/>
    </source>
</evidence>
<protein>
    <submittedName>
        <fullName evidence="1">DUF1831 domain-containing protein</fullName>
    </submittedName>
</protein>
<reference evidence="1 2" key="1">
    <citation type="submission" date="2024-09" db="EMBL/GenBank/DDBJ databases">
        <authorList>
            <person name="Sun Q."/>
            <person name="Mori K."/>
        </authorList>
    </citation>
    <scope>NUCLEOTIDE SEQUENCE [LARGE SCALE GENOMIC DNA]</scope>
    <source>
        <strain evidence="1 2">TBRC 4575</strain>
    </source>
</reference>
<dbReference type="Proteomes" id="UP001589855">
    <property type="component" value="Unassembled WGS sequence"/>
</dbReference>
<dbReference type="InterPro" id="IPR014965">
    <property type="entry name" value="Amino_acid_metab_prot_put"/>
</dbReference>
<organism evidence="1 2">
    <name type="scientific">Lactiplantibacillus plajomi</name>
    <dbReference type="NCBI Taxonomy" id="1457217"/>
    <lineage>
        <taxon>Bacteria</taxon>
        <taxon>Bacillati</taxon>
        <taxon>Bacillota</taxon>
        <taxon>Bacilli</taxon>
        <taxon>Lactobacillales</taxon>
        <taxon>Lactobacillaceae</taxon>
        <taxon>Lactiplantibacillus</taxon>
    </lineage>
</organism>
<dbReference type="SUPFAM" id="SSF160800">
    <property type="entry name" value="Lp2179-like"/>
    <property type="match status" value="1"/>
</dbReference>
<dbReference type="InterPro" id="IPR035942">
    <property type="entry name" value="Lp2179-like_sf"/>
</dbReference>
<comment type="caution">
    <text evidence="1">The sequence shown here is derived from an EMBL/GenBank/DDBJ whole genome shotgun (WGS) entry which is preliminary data.</text>
</comment>
<dbReference type="EMBL" id="JBHLUK010000016">
    <property type="protein sequence ID" value="MFC0423153.1"/>
    <property type="molecule type" value="Genomic_DNA"/>
</dbReference>
<name>A0ABV6K523_9LACO</name>
<accession>A0ABV6K523</accession>
<evidence type="ECO:0000313" key="2">
    <source>
        <dbReference type="Proteomes" id="UP001589855"/>
    </source>
</evidence>